<name>A0A6A4VC39_AMPAM</name>
<comment type="subcellular location">
    <subcellularLocation>
        <location evidence="1">Cell membrane</location>
        <topology evidence="1">Multi-pass membrane protein</topology>
    </subcellularLocation>
</comment>
<dbReference type="OrthoDB" id="9445642at2759"/>
<organism evidence="10 11">
    <name type="scientific">Amphibalanus amphitrite</name>
    <name type="common">Striped barnacle</name>
    <name type="synonym">Balanus amphitrite</name>
    <dbReference type="NCBI Taxonomy" id="1232801"/>
    <lineage>
        <taxon>Eukaryota</taxon>
        <taxon>Metazoa</taxon>
        <taxon>Ecdysozoa</taxon>
        <taxon>Arthropoda</taxon>
        <taxon>Crustacea</taxon>
        <taxon>Multicrustacea</taxon>
        <taxon>Cirripedia</taxon>
        <taxon>Thoracica</taxon>
        <taxon>Thoracicalcarea</taxon>
        <taxon>Balanomorpha</taxon>
        <taxon>Balanoidea</taxon>
        <taxon>Balanidae</taxon>
        <taxon>Amphibalaninae</taxon>
        <taxon>Amphibalanus</taxon>
    </lineage>
</organism>
<comment type="similarity">
    <text evidence="2">Belongs to the G-protein coupled receptor 1 family.</text>
</comment>
<comment type="caution">
    <text evidence="10">The sequence shown here is derived from an EMBL/GenBank/DDBJ whole genome shotgun (WGS) entry which is preliminary data.</text>
</comment>
<keyword evidence="7 10" id="KW-0675">Receptor</keyword>
<keyword evidence="5 8" id="KW-1133">Transmembrane helix</keyword>
<reference evidence="10 11" key="1">
    <citation type="submission" date="2019-07" db="EMBL/GenBank/DDBJ databases">
        <title>Draft genome assembly of a fouling barnacle, Amphibalanus amphitrite (Darwin, 1854): The first reference genome for Thecostraca.</title>
        <authorList>
            <person name="Kim W."/>
        </authorList>
    </citation>
    <scope>NUCLEOTIDE SEQUENCE [LARGE SCALE GENOMIC DNA]</scope>
    <source>
        <strain evidence="10">SNU_AA5</strain>
        <tissue evidence="10">Soma without cirri and trophi</tissue>
    </source>
</reference>
<evidence type="ECO:0000313" key="10">
    <source>
        <dbReference type="EMBL" id="KAF0287191.1"/>
    </source>
</evidence>
<sequence>MDTYETVVCVLSLLNGVVAVVGNTLFIVTFCRRRELLSPMHAYLVSISAASLVVGIIVLTGVSYFSRPYHLGFSSPQACLYQWVKSWIITAASVSIIYCLLAVAVERYRTCVGAPARGASLTSTVLLIALIWAGALTYTGATKYMTFQSLESFAVVIDNGDSLNGSAPEVGPVQLKLCHYCRSSADRVWRAHVVYFSLGYVVPLAAMTFLYASVIRRLLRNLRRDRNNSTERAKLRAIQGMVVNVCVFAVSWVPFFAVQMLAPLLTPRMTPGGGAELLPPRTRLVLDAFTLFGTANSWVHVLVYLRYSSQFSTAVREMAVEGAQTARRQSVRVVRRFHRRSRQSRSSSTRQTRLSVETSHSVTAAAGCQLSVISQPGHVIECAVQV</sequence>
<keyword evidence="11" id="KW-1185">Reference proteome</keyword>
<dbReference type="PROSITE" id="PS50262">
    <property type="entry name" value="G_PROTEIN_RECEP_F1_2"/>
    <property type="match status" value="1"/>
</dbReference>
<keyword evidence="6 8" id="KW-0472">Membrane</keyword>
<evidence type="ECO:0000256" key="5">
    <source>
        <dbReference type="ARBA" id="ARBA00022989"/>
    </source>
</evidence>
<accession>A0A6A4VC39</accession>
<feature type="domain" description="G-protein coupled receptors family 1 profile" evidence="9">
    <location>
        <begin position="22"/>
        <end position="304"/>
    </location>
</feature>
<proteinExistence type="inferred from homology"/>
<evidence type="ECO:0000256" key="1">
    <source>
        <dbReference type="ARBA" id="ARBA00004651"/>
    </source>
</evidence>
<evidence type="ECO:0000256" key="2">
    <source>
        <dbReference type="ARBA" id="ARBA00010663"/>
    </source>
</evidence>
<dbReference type="AlphaFoldDB" id="A0A6A4VC39"/>
<dbReference type="InterPro" id="IPR017452">
    <property type="entry name" value="GPCR_Rhodpsn_7TM"/>
</dbReference>
<dbReference type="GO" id="GO:0042277">
    <property type="term" value="F:peptide binding"/>
    <property type="evidence" value="ECO:0007669"/>
    <property type="project" value="TreeGrafter"/>
</dbReference>
<feature type="transmembrane region" description="Helical" evidence="8">
    <location>
        <begin position="43"/>
        <end position="66"/>
    </location>
</feature>
<feature type="transmembrane region" description="Helical" evidence="8">
    <location>
        <begin position="12"/>
        <end position="31"/>
    </location>
</feature>
<dbReference type="SUPFAM" id="SSF81321">
    <property type="entry name" value="Family A G protein-coupled receptor-like"/>
    <property type="match status" value="1"/>
</dbReference>
<evidence type="ECO:0000256" key="7">
    <source>
        <dbReference type="ARBA" id="ARBA00023170"/>
    </source>
</evidence>
<keyword evidence="4 8" id="KW-0812">Transmembrane</keyword>
<feature type="transmembrane region" description="Helical" evidence="8">
    <location>
        <begin position="240"/>
        <end position="264"/>
    </location>
</feature>
<evidence type="ECO:0000256" key="4">
    <source>
        <dbReference type="ARBA" id="ARBA00022692"/>
    </source>
</evidence>
<evidence type="ECO:0000256" key="6">
    <source>
        <dbReference type="ARBA" id="ARBA00023136"/>
    </source>
</evidence>
<dbReference type="CDD" id="cd00637">
    <property type="entry name" value="7tm_classA_rhodopsin-like"/>
    <property type="match status" value="1"/>
</dbReference>
<evidence type="ECO:0000313" key="11">
    <source>
        <dbReference type="Proteomes" id="UP000440578"/>
    </source>
</evidence>
<feature type="transmembrane region" description="Helical" evidence="8">
    <location>
        <begin position="284"/>
        <end position="305"/>
    </location>
</feature>
<dbReference type="GO" id="GO:0032870">
    <property type="term" value="P:cellular response to hormone stimulus"/>
    <property type="evidence" value="ECO:0007669"/>
    <property type="project" value="TreeGrafter"/>
</dbReference>
<dbReference type="PANTHER" id="PTHR24241">
    <property type="entry name" value="NEUROPEPTIDE RECEPTOR-RELATED G-PROTEIN COUPLED RECEPTOR"/>
    <property type="match status" value="1"/>
</dbReference>
<gene>
    <name evidence="10" type="primary">ADORA2B</name>
    <name evidence="10" type="ORF">FJT64_014377</name>
</gene>
<dbReference type="Gene3D" id="1.20.1070.10">
    <property type="entry name" value="Rhodopsin 7-helix transmembrane proteins"/>
    <property type="match status" value="1"/>
</dbReference>
<dbReference type="GO" id="GO:0005886">
    <property type="term" value="C:plasma membrane"/>
    <property type="evidence" value="ECO:0007669"/>
    <property type="project" value="UniProtKB-SubCell"/>
</dbReference>
<dbReference type="InterPro" id="IPR000276">
    <property type="entry name" value="GPCR_Rhodpsn"/>
</dbReference>
<dbReference type="PANTHER" id="PTHR24241:SF76">
    <property type="entry name" value="NEUROPEPTIDE SIFAMIDE RECEPTOR"/>
    <property type="match status" value="1"/>
</dbReference>
<evidence type="ECO:0000259" key="9">
    <source>
        <dbReference type="PROSITE" id="PS50262"/>
    </source>
</evidence>
<dbReference type="PRINTS" id="PR00237">
    <property type="entry name" value="GPCRRHODOPSN"/>
</dbReference>
<evidence type="ECO:0000256" key="3">
    <source>
        <dbReference type="ARBA" id="ARBA00022475"/>
    </source>
</evidence>
<protein>
    <submittedName>
        <fullName evidence="10">Adenosine receptor A2b</fullName>
    </submittedName>
</protein>
<dbReference type="Pfam" id="PF00001">
    <property type="entry name" value="7tm_1"/>
    <property type="match status" value="1"/>
</dbReference>
<feature type="transmembrane region" description="Helical" evidence="8">
    <location>
        <begin position="118"/>
        <end position="141"/>
    </location>
</feature>
<keyword evidence="3" id="KW-1003">Cell membrane</keyword>
<dbReference type="Proteomes" id="UP000440578">
    <property type="component" value="Unassembled WGS sequence"/>
</dbReference>
<evidence type="ECO:0000256" key="8">
    <source>
        <dbReference type="SAM" id="Phobius"/>
    </source>
</evidence>
<dbReference type="EMBL" id="VIIS01002210">
    <property type="protein sequence ID" value="KAF0287191.1"/>
    <property type="molecule type" value="Genomic_DNA"/>
</dbReference>
<feature type="transmembrane region" description="Helical" evidence="8">
    <location>
        <begin position="193"/>
        <end position="219"/>
    </location>
</feature>
<feature type="transmembrane region" description="Helical" evidence="8">
    <location>
        <begin position="86"/>
        <end position="106"/>
    </location>
</feature>
<dbReference type="GO" id="GO:0004930">
    <property type="term" value="F:G protein-coupled receptor activity"/>
    <property type="evidence" value="ECO:0007669"/>
    <property type="project" value="InterPro"/>
</dbReference>